<organism evidence="3 4">
    <name type="scientific">Ferroacidibacillus organovorans</name>
    <dbReference type="NCBI Taxonomy" id="1765683"/>
    <lineage>
        <taxon>Bacteria</taxon>
        <taxon>Bacillati</taxon>
        <taxon>Bacillota</taxon>
        <taxon>Bacilli</taxon>
        <taxon>Bacillales</taxon>
        <taxon>Alicyclobacillaceae</taxon>
        <taxon>Ferroacidibacillus</taxon>
    </lineage>
</organism>
<dbReference type="AlphaFoldDB" id="A0A101XSP8"/>
<protein>
    <submittedName>
        <fullName evidence="3">Sporulation integral membrane protein YlbJ</fullName>
    </submittedName>
</protein>
<feature type="transmembrane region" description="Helical" evidence="1">
    <location>
        <begin position="341"/>
        <end position="359"/>
    </location>
</feature>
<dbReference type="InterPro" id="IPR011642">
    <property type="entry name" value="Gate_dom"/>
</dbReference>
<dbReference type="Pfam" id="PF07670">
    <property type="entry name" value="Gate"/>
    <property type="match status" value="1"/>
</dbReference>
<feature type="transmembrane region" description="Helical" evidence="1">
    <location>
        <begin position="393"/>
        <end position="415"/>
    </location>
</feature>
<feature type="transmembrane region" description="Helical" evidence="1">
    <location>
        <begin position="159"/>
        <end position="182"/>
    </location>
</feature>
<name>A0A101XSP8_9BACL</name>
<evidence type="ECO:0000313" key="4">
    <source>
        <dbReference type="Proteomes" id="UP000053557"/>
    </source>
</evidence>
<reference evidence="3 4" key="1">
    <citation type="submission" date="2015-12" db="EMBL/GenBank/DDBJ databases">
        <title>Draft genome sequence of Acidibacillus ferrooxidans ITV001, isolated from a chalcopyrite acid mine drainage site in Brazil.</title>
        <authorList>
            <person name="Dall'Agnol H."/>
            <person name="Nancucheo I."/>
            <person name="Johnson B."/>
            <person name="Oliveira R."/>
            <person name="Leite L."/>
            <person name="Pylro V."/>
            <person name="Nunes G.L."/>
            <person name="Tzotzos G."/>
            <person name="Fernandes G.R."/>
            <person name="Dutra J."/>
            <person name="Orellana S.C."/>
            <person name="Oliveira G."/>
        </authorList>
    </citation>
    <scope>NUCLEOTIDE SEQUENCE [LARGE SCALE GENOMIC DNA]</scope>
    <source>
        <strain evidence="4">ITV01</strain>
    </source>
</reference>
<dbReference type="EMBL" id="LPVJ01000009">
    <property type="protein sequence ID" value="KUO96849.1"/>
    <property type="molecule type" value="Genomic_DNA"/>
</dbReference>
<comment type="caution">
    <text evidence="3">The sequence shown here is derived from an EMBL/GenBank/DDBJ whole genome shotgun (WGS) entry which is preliminary data.</text>
</comment>
<feature type="transmembrane region" description="Helical" evidence="1">
    <location>
        <begin position="242"/>
        <end position="272"/>
    </location>
</feature>
<proteinExistence type="predicted"/>
<dbReference type="Proteomes" id="UP000053557">
    <property type="component" value="Unassembled WGS sequence"/>
</dbReference>
<sequence length="427" mass="46295">MYQSSERRYRALPTRRKHVSGLLLAILVVLFTLALVIYPEQGFTAGIAGFKVFWDVVFPSLLPFFILSELLLGLGVVNALGVMLEPLMRPLFSVPGVGAFALSMGLAAGYPMDAVITARFRKNGLCSRIEGERLLAFTNTADPLFMFGAVAVGMFQDKALGILLALAHYASSFLVGLTFKLYGRREEKSARPTARTDRHPQILKRAYQEMIRARVEDNRPFGKLLGDSVNDSIRTLLMIGGFIVFFAVFIKVLAIAGIAAIIGVPFVLLFHVLHMNTSLVQPLVSGIFEIDIGSAATASASAALIQKVSVVSAIIAWSGLSVHAQVASVLTQTDIRMRPYFIARVYHAVLAAVLTYFFYQAGLGHSLAFVPRAISVMAPLSAGPVAHWSMTGIALATACALLALSLLVSLLIHLLRDSRIAAWYAKP</sequence>
<evidence type="ECO:0000259" key="2">
    <source>
        <dbReference type="Pfam" id="PF07670"/>
    </source>
</evidence>
<feature type="transmembrane region" description="Helical" evidence="1">
    <location>
        <begin position="58"/>
        <end position="84"/>
    </location>
</feature>
<feature type="domain" description="Nucleoside transporter/FeoB GTPase Gate" evidence="2">
    <location>
        <begin position="56"/>
        <end position="130"/>
    </location>
</feature>
<dbReference type="OrthoDB" id="1645614at2"/>
<feature type="transmembrane region" description="Helical" evidence="1">
    <location>
        <begin position="91"/>
        <end position="110"/>
    </location>
</feature>
<keyword evidence="1" id="KW-1133">Transmembrane helix</keyword>
<dbReference type="NCBIfam" id="TIGR02871">
    <property type="entry name" value="spore_ylbJ"/>
    <property type="match status" value="1"/>
</dbReference>
<evidence type="ECO:0000313" key="3">
    <source>
        <dbReference type="EMBL" id="KUO96849.1"/>
    </source>
</evidence>
<keyword evidence="4" id="KW-1185">Reference proteome</keyword>
<feature type="transmembrane region" description="Helical" evidence="1">
    <location>
        <begin position="292"/>
        <end position="320"/>
    </location>
</feature>
<keyword evidence="1" id="KW-0472">Membrane</keyword>
<dbReference type="InterPro" id="IPR014226">
    <property type="entry name" value="Spore_IM_YlbJ"/>
</dbReference>
<accession>A0A101XSP8</accession>
<evidence type="ECO:0000256" key="1">
    <source>
        <dbReference type="SAM" id="Phobius"/>
    </source>
</evidence>
<keyword evidence="1" id="KW-0812">Transmembrane</keyword>
<feature type="transmembrane region" description="Helical" evidence="1">
    <location>
        <begin position="21"/>
        <end position="38"/>
    </location>
</feature>
<gene>
    <name evidence="3" type="ORF">ATW55_08555</name>
</gene>